<dbReference type="Gene3D" id="1.10.150.20">
    <property type="entry name" value="5' to 3' exonuclease, C-terminal subdomain"/>
    <property type="match status" value="1"/>
</dbReference>
<keyword evidence="2" id="KW-0472">Membrane</keyword>
<dbReference type="AlphaFoldDB" id="A0A1Y5T7I6"/>
<keyword evidence="2" id="KW-0812">Transmembrane</keyword>
<organism evidence="3 4">
    <name type="scientific">Pseudooctadecabacter jejudonensis</name>
    <dbReference type="NCBI Taxonomy" id="1391910"/>
    <lineage>
        <taxon>Bacteria</taxon>
        <taxon>Pseudomonadati</taxon>
        <taxon>Pseudomonadota</taxon>
        <taxon>Alphaproteobacteria</taxon>
        <taxon>Rhodobacterales</taxon>
        <taxon>Paracoccaceae</taxon>
        <taxon>Pseudooctadecabacter</taxon>
    </lineage>
</organism>
<feature type="region of interest" description="Disordered" evidence="1">
    <location>
        <begin position="54"/>
        <end position="138"/>
    </location>
</feature>
<feature type="compositionally biased region" description="Low complexity" evidence="1">
    <location>
        <begin position="77"/>
        <end position="100"/>
    </location>
</feature>
<keyword evidence="4" id="KW-1185">Reference proteome</keyword>
<evidence type="ECO:0000256" key="1">
    <source>
        <dbReference type="SAM" id="MobiDB-lite"/>
    </source>
</evidence>
<evidence type="ECO:0000313" key="3">
    <source>
        <dbReference type="EMBL" id="SLN54272.1"/>
    </source>
</evidence>
<dbReference type="Proteomes" id="UP000193623">
    <property type="component" value="Unassembled WGS sequence"/>
</dbReference>
<evidence type="ECO:0000256" key="2">
    <source>
        <dbReference type="SAM" id="Phobius"/>
    </source>
</evidence>
<keyword evidence="2" id="KW-1133">Transmembrane helix</keyword>
<proteinExistence type="predicted"/>
<feature type="compositionally biased region" description="Basic and acidic residues" evidence="1">
    <location>
        <begin position="129"/>
        <end position="138"/>
    </location>
</feature>
<accession>A0A1Y5T7I6</accession>
<dbReference type="OrthoDB" id="9807941at2"/>
<dbReference type="EMBL" id="FWFT01000005">
    <property type="protein sequence ID" value="SLN54272.1"/>
    <property type="molecule type" value="Genomic_DNA"/>
</dbReference>
<gene>
    <name evidence="3" type="ORF">PSJ8397_02835</name>
</gene>
<evidence type="ECO:0000313" key="4">
    <source>
        <dbReference type="Proteomes" id="UP000193623"/>
    </source>
</evidence>
<name>A0A1Y5T7I6_9RHOB</name>
<dbReference type="RefSeq" id="WP_085865231.1">
    <property type="nucleotide sequence ID" value="NZ_FWFT01000005.1"/>
</dbReference>
<feature type="compositionally biased region" description="Pro residues" evidence="1">
    <location>
        <begin position="104"/>
        <end position="118"/>
    </location>
</feature>
<reference evidence="3 4" key="1">
    <citation type="submission" date="2017-03" db="EMBL/GenBank/DDBJ databases">
        <authorList>
            <person name="Afonso C.L."/>
            <person name="Miller P.J."/>
            <person name="Scott M.A."/>
            <person name="Spackman E."/>
            <person name="Goraichik I."/>
            <person name="Dimitrov K.M."/>
            <person name="Suarez D.L."/>
            <person name="Swayne D.E."/>
        </authorList>
    </citation>
    <scope>NUCLEOTIDE SEQUENCE [LARGE SCALE GENOMIC DNA]</scope>
    <source>
        <strain evidence="3 4">CECT 8397</strain>
    </source>
</reference>
<sequence>MFVEWDFLLAEIWVLLALAVLIGLLAGWLIWGGRGAAADRDALFRLQTQLDRERARTRAALSGPDTDIPPMEGGGYRRPATTSLPAAASPTSARPSDTPTQNVAPPPTPSAPTPPVPDPATSKPSGLDAPRDGLPDDLTKISGVGQKLAKLCNDLGFYHYDQIAAWTPKEIAWVDDNLEGFKGRVTRDNWVDQAKALAKNDLPTFRRKH</sequence>
<feature type="transmembrane region" description="Helical" evidence="2">
    <location>
        <begin position="12"/>
        <end position="31"/>
    </location>
</feature>
<protein>
    <submittedName>
        <fullName evidence="3">NADH dehydrogenase subunit E</fullName>
    </submittedName>
</protein>